<dbReference type="AlphaFoldDB" id="A0A1H6SDR7"/>
<evidence type="ECO:0000256" key="3">
    <source>
        <dbReference type="ARBA" id="ARBA00022679"/>
    </source>
</evidence>
<keyword evidence="8" id="KW-1185">Reference proteome</keyword>
<reference evidence="8" key="1">
    <citation type="submission" date="2016-10" db="EMBL/GenBank/DDBJ databases">
        <authorList>
            <person name="Varghese N."/>
            <person name="Submissions S."/>
        </authorList>
    </citation>
    <scope>NUCLEOTIDE SEQUENCE [LARGE SCALE GENOMIC DNA]</scope>
    <source>
        <strain evidence="8">DSM 7165</strain>
    </source>
</reference>
<dbReference type="STRING" id="64971.SAMN05421831_106100"/>
<dbReference type="RefSeq" id="WP_093309494.1">
    <property type="nucleotide sequence ID" value="NZ_FNYH01000006.1"/>
</dbReference>
<evidence type="ECO:0000256" key="5">
    <source>
        <dbReference type="PROSITE-ProRule" id="PRU00169"/>
    </source>
</evidence>
<dbReference type="Gene3D" id="3.60.40.10">
    <property type="entry name" value="PPM-type phosphatase domain"/>
    <property type="match status" value="1"/>
</dbReference>
<gene>
    <name evidence="7" type="ORF">SAMN05421831_106100</name>
</gene>
<dbReference type="OrthoDB" id="9811749at2"/>
<dbReference type="PANTHER" id="PTHR43047">
    <property type="entry name" value="TWO-COMPONENT HISTIDINE PROTEIN KINASE"/>
    <property type="match status" value="1"/>
</dbReference>
<dbReference type="Pfam" id="PF00072">
    <property type="entry name" value="Response_reg"/>
    <property type="match status" value="1"/>
</dbReference>
<organism evidence="7 8">
    <name type="scientific">Allopseudospirillum japonicum</name>
    <dbReference type="NCBI Taxonomy" id="64971"/>
    <lineage>
        <taxon>Bacteria</taxon>
        <taxon>Pseudomonadati</taxon>
        <taxon>Pseudomonadota</taxon>
        <taxon>Gammaproteobacteria</taxon>
        <taxon>Oceanospirillales</taxon>
        <taxon>Oceanospirillaceae</taxon>
        <taxon>Allopseudospirillum</taxon>
    </lineage>
</organism>
<sequence>MPDLESIQEFEEVESLSMPRVLVVDDDSANRMVLRTFLLKEGYQVDEASDGLQAVEYCQHTMPDMIFMDLAMPNMDGYEATRRIKALAGDEFAGIIVLTAFSEADALMRAIEAGADDYLTKPISFGRLKAKMLVMMRIRAMHESMRKLHKERMRELDMAEQLFNHVILAGDESHSHPETLKVHLQAAESFCSDLILAHRHPSGQLFVLHGDLSGQGVSAALGTLPVLARFRGLVEQGYEARRLLKALNQLMCDLLPAQIYMKASLIIIEPDGQSVQFWNAGMEEVWLLGAEGVRGFPSRNLPLGMSQTDLSYHFEQIHLNPGERLLFTSDGVRECENAKGQIFGRQRLLTWLAERAQQESQTSLLVPLMDTLTDWSQGVALIDDISLLELKSGTPLAERHAQEIAPLAKPAALLWTFRGEGDTLASIDPVPQVMTMLDTLLPYPQVRHDLFLIMRELYNLALEQGLLGLDYQQKHDEEGLALYYEAREQGLADLQNGRVDLKVWLNEGKRLILEVACEGGCADRLDIQEEALIRLKRHASRVHLQDQGRRMQAVYELTST</sequence>
<evidence type="ECO:0000256" key="2">
    <source>
        <dbReference type="ARBA" id="ARBA00012438"/>
    </source>
</evidence>
<dbReference type="SMART" id="SM00448">
    <property type="entry name" value="REC"/>
    <property type="match status" value="1"/>
</dbReference>
<dbReference type="Gene3D" id="3.40.50.2300">
    <property type="match status" value="1"/>
</dbReference>
<dbReference type="InterPro" id="IPR001932">
    <property type="entry name" value="PPM-type_phosphatase-like_dom"/>
</dbReference>
<keyword evidence="3" id="KW-0808">Transferase</keyword>
<keyword evidence="5" id="KW-0597">Phosphoprotein</keyword>
<comment type="catalytic activity">
    <reaction evidence="1">
        <text>ATP + protein L-histidine = ADP + protein N-phospho-L-histidine.</text>
        <dbReference type="EC" id="2.7.13.3"/>
    </reaction>
</comment>
<dbReference type="PROSITE" id="PS50110">
    <property type="entry name" value="RESPONSE_REGULATORY"/>
    <property type="match status" value="1"/>
</dbReference>
<feature type="domain" description="Response regulatory" evidence="6">
    <location>
        <begin position="20"/>
        <end position="136"/>
    </location>
</feature>
<dbReference type="InterPro" id="IPR001789">
    <property type="entry name" value="Sig_transdc_resp-reg_receiver"/>
</dbReference>
<dbReference type="InterPro" id="IPR036457">
    <property type="entry name" value="PPM-type-like_dom_sf"/>
</dbReference>
<dbReference type="GO" id="GO:0004673">
    <property type="term" value="F:protein histidine kinase activity"/>
    <property type="evidence" value="ECO:0007669"/>
    <property type="project" value="UniProtKB-EC"/>
</dbReference>
<dbReference type="InterPro" id="IPR011006">
    <property type="entry name" value="CheY-like_superfamily"/>
</dbReference>
<evidence type="ECO:0000256" key="1">
    <source>
        <dbReference type="ARBA" id="ARBA00000085"/>
    </source>
</evidence>
<evidence type="ECO:0000313" key="7">
    <source>
        <dbReference type="EMBL" id="SEI64956.1"/>
    </source>
</evidence>
<feature type="modified residue" description="4-aspartylphosphate" evidence="5">
    <location>
        <position position="69"/>
    </location>
</feature>
<keyword evidence="4" id="KW-0418">Kinase</keyword>
<dbReference type="Proteomes" id="UP000242999">
    <property type="component" value="Unassembled WGS sequence"/>
</dbReference>
<dbReference type="EC" id="2.7.13.3" evidence="2"/>
<accession>A0A1H6SDR7</accession>
<dbReference type="SMART" id="SM00331">
    <property type="entry name" value="PP2C_SIG"/>
    <property type="match status" value="1"/>
</dbReference>
<dbReference type="GO" id="GO:0000160">
    <property type="term" value="P:phosphorelay signal transduction system"/>
    <property type="evidence" value="ECO:0007669"/>
    <property type="project" value="InterPro"/>
</dbReference>
<proteinExistence type="predicted"/>
<evidence type="ECO:0000256" key="4">
    <source>
        <dbReference type="ARBA" id="ARBA00022777"/>
    </source>
</evidence>
<protein>
    <recommendedName>
        <fullName evidence="2">histidine kinase</fullName>
        <ecNumber evidence="2">2.7.13.3</ecNumber>
    </recommendedName>
</protein>
<name>A0A1H6SDR7_9GAMM</name>
<dbReference type="SUPFAM" id="SSF52172">
    <property type="entry name" value="CheY-like"/>
    <property type="match status" value="1"/>
</dbReference>
<evidence type="ECO:0000259" key="6">
    <source>
        <dbReference type="PROSITE" id="PS50110"/>
    </source>
</evidence>
<dbReference type="EMBL" id="FNYH01000006">
    <property type="protein sequence ID" value="SEI64956.1"/>
    <property type="molecule type" value="Genomic_DNA"/>
</dbReference>
<dbReference type="Pfam" id="PF07228">
    <property type="entry name" value="SpoIIE"/>
    <property type="match status" value="1"/>
</dbReference>
<dbReference type="CDD" id="cd17546">
    <property type="entry name" value="REC_hyHK_CKI1_RcsC-like"/>
    <property type="match status" value="1"/>
</dbReference>
<evidence type="ECO:0000313" key="8">
    <source>
        <dbReference type="Proteomes" id="UP000242999"/>
    </source>
</evidence>